<keyword evidence="3" id="KW-1185">Reference proteome</keyword>
<dbReference type="EMBL" id="VIEB01000505">
    <property type="protein sequence ID" value="TQD88619.1"/>
    <property type="molecule type" value="Genomic_DNA"/>
</dbReference>
<gene>
    <name evidence="2" type="ORF">C1H46_025818</name>
</gene>
<organism evidence="2 3">
    <name type="scientific">Malus baccata</name>
    <name type="common">Siberian crab apple</name>
    <name type="synonym">Pyrus baccata</name>
    <dbReference type="NCBI Taxonomy" id="106549"/>
    <lineage>
        <taxon>Eukaryota</taxon>
        <taxon>Viridiplantae</taxon>
        <taxon>Streptophyta</taxon>
        <taxon>Embryophyta</taxon>
        <taxon>Tracheophyta</taxon>
        <taxon>Spermatophyta</taxon>
        <taxon>Magnoliopsida</taxon>
        <taxon>eudicotyledons</taxon>
        <taxon>Gunneridae</taxon>
        <taxon>Pentapetalae</taxon>
        <taxon>rosids</taxon>
        <taxon>fabids</taxon>
        <taxon>Rosales</taxon>
        <taxon>Rosaceae</taxon>
        <taxon>Amygdaloideae</taxon>
        <taxon>Maleae</taxon>
        <taxon>Malus</taxon>
    </lineage>
</organism>
<keyword evidence="1" id="KW-0812">Transmembrane</keyword>
<reference evidence="2 3" key="1">
    <citation type="journal article" date="2019" name="G3 (Bethesda)">
        <title>Sequencing of a Wild Apple (Malus baccata) Genome Unravels the Differences Between Cultivated and Wild Apple Species Regarding Disease Resistance and Cold Tolerance.</title>
        <authorList>
            <person name="Chen X."/>
        </authorList>
    </citation>
    <scope>NUCLEOTIDE SEQUENCE [LARGE SCALE GENOMIC DNA]</scope>
    <source>
        <strain evidence="3">cv. Shandingzi</strain>
        <tissue evidence="2">Leaves</tissue>
    </source>
</reference>
<keyword evidence="1" id="KW-0472">Membrane</keyword>
<dbReference type="AlphaFoldDB" id="A0A540LQN7"/>
<sequence length="96" mass="11589">MKNELGIHKIPNRRVSIFTPEWEISVGVKTTDLSQLILKEWKKKKHEHWRMKMAVEELKPSTTPHIIRIWNKVQQIRYNTISYLFIFSGILYMSFM</sequence>
<protein>
    <submittedName>
        <fullName evidence="2">Uncharacterized protein</fullName>
    </submittedName>
</protein>
<evidence type="ECO:0000313" key="2">
    <source>
        <dbReference type="EMBL" id="TQD88619.1"/>
    </source>
</evidence>
<evidence type="ECO:0000256" key="1">
    <source>
        <dbReference type="SAM" id="Phobius"/>
    </source>
</evidence>
<name>A0A540LQN7_MALBA</name>
<comment type="caution">
    <text evidence="2">The sequence shown here is derived from an EMBL/GenBank/DDBJ whole genome shotgun (WGS) entry which is preliminary data.</text>
</comment>
<keyword evidence="1" id="KW-1133">Transmembrane helix</keyword>
<proteinExistence type="predicted"/>
<dbReference type="Proteomes" id="UP000315295">
    <property type="component" value="Unassembled WGS sequence"/>
</dbReference>
<accession>A0A540LQN7</accession>
<feature type="transmembrane region" description="Helical" evidence="1">
    <location>
        <begin position="76"/>
        <end position="95"/>
    </location>
</feature>
<evidence type="ECO:0000313" key="3">
    <source>
        <dbReference type="Proteomes" id="UP000315295"/>
    </source>
</evidence>